<dbReference type="SUPFAM" id="SSF48264">
    <property type="entry name" value="Cytochrome P450"/>
    <property type="match status" value="1"/>
</dbReference>
<evidence type="ECO:0000256" key="4">
    <source>
        <dbReference type="ARBA" id="ARBA00023002"/>
    </source>
</evidence>
<keyword evidence="8" id="KW-0812">Transmembrane</keyword>
<dbReference type="Pfam" id="PF00067">
    <property type="entry name" value="p450"/>
    <property type="match status" value="1"/>
</dbReference>
<keyword evidence="8" id="KW-1133">Transmembrane helix</keyword>
<dbReference type="VEuPathDB" id="FungiDB:TERG_05119"/>
<dbReference type="InterPro" id="IPR002403">
    <property type="entry name" value="Cyt_P450_E_grp-IV"/>
</dbReference>
<dbReference type="EMBL" id="LHPM01000015">
    <property type="protein sequence ID" value="OAL64713.1"/>
    <property type="molecule type" value="Genomic_DNA"/>
</dbReference>
<keyword evidence="4" id="KW-0560">Oxidoreductase</keyword>
<dbReference type="VEuPathDB" id="FungiDB:TERG_05120"/>
<organism evidence="9 10">
    <name type="scientific">Trichophyton rubrum</name>
    <name type="common">Athlete's foot fungus</name>
    <name type="synonym">Epidermophyton rubrum</name>
    <dbReference type="NCBI Taxonomy" id="5551"/>
    <lineage>
        <taxon>Eukaryota</taxon>
        <taxon>Fungi</taxon>
        <taxon>Dikarya</taxon>
        <taxon>Ascomycota</taxon>
        <taxon>Pezizomycotina</taxon>
        <taxon>Eurotiomycetes</taxon>
        <taxon>Eurotiomycetidae</taxon>
        <taxon>Onygenales</taxon>
        <taxon>Arthrodermataceae</taxon>
        <taxon>Trichophyton</taxon>
    </lineage>
</organism>
<dbReference type="GO" id="GO:0005506">
    <property type="term" value="F:iron ion binding"/>
    <property type="evidence" value="ECO:0007669"/>
    <property type="project" value="InterPro"/>
</dbReference>
<evidence type="ECO:0000256" key="3">
    <source>
        <dbReference type="ARBA" id="ARBA00022723"/>
    </source>
</evidence>
<comment type="similarity">
    <text evidence="2">Belongs to the cytochrome P450 family.</text>
</comment>
<sequence length="1087" mass="121104">MLEMDYLHAHNLIPAWPYMVGLVAIISVWWCVRPKPNKIPIIGDAKNQNFMAALEEGSRKQYPESCFQIPTRDIPTIIVPHKCLSTIAYAPEHRLSLGREVYERLMGRYTKMVKSDHLAEFVRGGLSKQLGANISLLQEDAIWTISSQIGNCPEWKPLQLFPAMVKLVPLHIGRTFINSPLSREQEWIDLTLEYAISTVTIAAKMSNTHWMLRPFKALFLPEIGKMSQQFKQASKLLSPVLNARLLGDAPGTKDLMQWIIDNYPGQSNNLTLHTRLQLEAVQAATYNLAFQLIHFFFDILAHPEYIEPLQTEIQTVFDSCGGTWTPAALAELRKCDSFLKESQRLNPIGIVSVSRFALSKFDLPDGTTVPAGISVSAPAMTVNTDPSLWECPTQFDGYRFEKLRQIKGNEYKYQFSSISASELNWGYGTHSCPGRHFASNQVKVIIAELLMKYDFRFEENIQDNQTPKRPANIFDGVRIMPNPEARIMIRSREVGAICSVPEERDRGKGDRIYRASNHSRVNGTNKSFNFTEEANMSIPASCTALVVGGGPAGSYAASALVREGVDVVLLEADVFPRYHIGESMLPSIRHFLRFIDLDSKFDSYGFVQKNGAAFKLNSKPEAYTDFVAAGGPGSYAWNVIRSEADHLIFKHAGENGAKTFDGVKVNAINFEPLSEENSDPVSTDLGRPVSATWTRKADKSSGVIKFEYLVDATGRAGLVSTKYMKNRTYNQGLKNVATWGYWKGASSYGIGTPREGDPYFEAIADGSGWVWLIPLHDGTTSIGVVMNQAMATTKKREAGSSSQQFYLDNVKQIPGIWQLLDNAELVSDLKSASDWSYSASSYASPCLRIAGDAGCFIDPFFSSGVHLAFASGLSAALSIRAAQRGDCDEMAAAEWHSKKVAEGYTRFLLVVMSALKQISDRDEPVLTDWDEESFNRAFDLFRPIIQGTVDVDKTLTQAEIAQTINFCVNAFQNAGREEQDALMNKIKSVSETKNGEETDVVKKLKESLSADERRTLNTIQARQIIRSEDTMNIDNFTVDVIDGMVPNLKRGSLGLLRYVPKVKAGQQEDELRAKLGLPEKQESIFSY</sequence>
<evidence type="ECO:0000256" key="8">
    <source>
        <dbReference type="SAM" id="Phobius"/>
    </source>
</evidence>
<protein>
    <submittedName>
        <fullName evidence="9">Non-heme halogenase</fullName>
    </submittedName>
</protein>
<dbReference type="InterPro" id="IPR017972">
    <property type="entry name" value="Cyt_P450_CS"/>
</dbReference>
<gene>
    <name evidence="9" type="ORF">A7C99_4147</name>
</gene>
<dbReference type="GO" id="GO:0016705">
    <property type="term" value="F:oxidoreductase activity, acting on paired donors, with incorporation or reduction of molecular oxygen"/>
    <property type="evidence" value="ECO:0007669"/>
    <property type="project" value="InterPro"/>
</dbReference>
<keyword evidence="7" id="KW-0349">Heme</keyword>
<dbReference type="GO" id="GO:0004497">
    <property type="term" value="F:monooxygenase activity"/>
    <property type="evidence" value="ECO:0007669"/>
    <property type="project" value="UniProtKB-KW"/>
</dbReference>
<keyword evidence="5 7" id="KW-0408">Iron</keyword>
<feature type="binding site" description="axial binding residue" evidence="7">
    <location>
        <position position="432"/>
    </location>
    <ligand>
        <name>heme</name>
        <dbReference type="ChEBI" id="CHEBI:30413"/>
    </ligand>
    <ligandPart>
        <name>Fe</name>
        <dbReference type="ChEBI" id="CHEBI:18248"/>
    </ligandPart>
</feature>
<evidence type="ECO:0000256" key="2">
    <source>
        <dbReference type="ARBA" id="ARBA00010617"/>
    </source>
</evidence>
<dbReference type="Gene3D" id="1.10.630.10">
    <property type="entry name" value="Cytochrome P450"/>
    <property type="match status" value="1"/>
</dbReference>
<dbReference type="InterPro" id="IPR036396">
    <property type="entry name" value="Cyt_P450_sf"/>
</dbReference>
<keyword evidence="6" id="KW-0503">Monooxygenase</keyword>
<comment type="caution">
    <text evidence="9">The sequence shown here is derived from an EMBL/GenBank/DDBJ whole genome shotgun (WGS) entry which is preliminary data.</text>
</comment>
<feature type="transmembrane region" description="Helical" evidence="8">
    <location>
        <begin position="12"/>
        <end position="30"/>
    </location>
</feature>
<dbReference type="AlphaFoldDB" id="A0A178EZB9"/>
<dbReference type="PRINTS" id="PR00465">
    <property type="entry name" value="EP450IV"/>
</dbReference>
<dbReference type="PANTHER" id="PTHR46206:SF6">
    <property type="entry name" value="CYTOCHROME P450 MONOOXYGENASE AN1598-RELATED"/>
    <property type="match status" value="1"/>
</dbReference>
<reference evidence="9 10" key="1">
    <citation type="submission" date="2016-05" db="EMBL/GenBank/DDBJ databases">
        <title>Genome sequencing of Trichophyton rubrum CMCC(F)T1i isolated from hair.</title>
        <authorList>
            <person name="Zhan P."/>
            <person name="Tao Y."/>
            <person name="Liu W."/>
        </authorList>
    </citation>
    <scope>NUCLEOTIDE SEQUENCE [LARGE SCALE GENOMIC DNA]</scope>
    <source>
        <strain evidence="10">CMCC(F)T1i</strain>
    </source>
</reference>
<dbReference type="PROSITE" id="PS00086">
    <property type="entry name" value="CYTOCHROME_P450"/>
    <property type="match status" value="1"/>
</dbReference>
<evidence type="ECO:0000256" key="7">
    <source>
        <dbReference type="PIRSR" id="PIRSR602403-1"/>
    </source>
</evidence>
<evidence type="ECO:0000313" key="9">
    <source>
        <dbReference type="EMBL" id="OAL64713.1"/>
    </source>
</evidence>
<evidence type="ECO:0000256" key="6">
    <source>
        <dbReference type="ARBA" id="ARBA00023033"/>
    </source>
</evidence>
<dbReference type="InterPro" id="IPR001128">
    <property type="entry name" value="Cyt_P450"/>
</dbReference>
<dbReference type="PANTHER" id="PTHR46206">
    <property type="entry name" value="CYTOCHROME P450"/>
    <property type="match status" value="1"/>
</dbReference>
<dbReference type="Pfam" id="PF04820">
    <property type="entry name" value="Trp_halogenase"/>
    <property type="match status" value="2"/>
</dbReference>
<keyword evidence="3 7" id="KW-0479">Metal-binding</keyword>
<proteinExistence type="inferred from homology"/>
<evidence type="ECO:0000256" key="1">
    <source>
        <dbReference type="ARBA" id="ARBA00001971"/>
    </source>
</evidence>
<comment type="cofactor">
    <cofactor evidence="1 7">
        <name>heme</name>
        <dbReference type="ChEBI" id="CHEBI:30413"/>
    </cofactor>
</comment>
<dbReference type="CDD" id="cd11041">
    <property type="entry name" value="CYP503A1-like"/>
    <property type="match status" value="1"/>
</dbReference>
<dbReference type="Proteomes" id="UP000243015">
    <property type="component" value="Unassembled WGS sequence"/>
</dbReference>
<dbReference type="SUPFAM" id="SSF51905">
    <property type="entry name" value="FAD/NAD(P)-binding domain"/>
    <property type="match status" value="1"/>
</dbReference>
<dbReference type="Gene3D" id="3.50.50.60">
    <property type="entry name" value="FAD/NAD(P)-binding domain"/>
    <property type="match status" value="1"/>
</dbReference>
<evidence type="ECO:0000256" key="5">
    <source>
        <dbReference type="ARBA" id="ARBA00023004"/>
    </source>
</evidence>
<evidence type="ECO:0000313" key="10">
    <source>
        <dbReference type="Proteomes" id="UP000243015"/>
    </source>
</evidence>
<dbReference type="InterPro" id="IPR006905">
    <property type="entry name" value="Flavin_halogenase"/>
</dbReference>
<dbReference type="InterPro" id="IPR036188">
    <property type="entry name" value="FAD/NAD-bd_sf"/>
</dbReference>
<dbReference type="GO" id="GO:0020037">
    <property type="term" value="F:heme binding"/>
    <property type="evidence" value="ECO:0007669"/>
    <property type="project" value="InterPro"/>
</dbReference>
<name>A0A178EZB9_TRIRU</name>
<keyword evidence="8" id="KW-0472">Membrane</keyword>
<accession>A0A178EZB9</accession>